<evidence type="ECO:0000256" key="16">
    <source>
        <dbReference type="ARBA" id="ARBA00023209"/>
    </source>
</evidence>
<evidence type="ECO:0000256" key="2">
    <source>
        <dbReference type="ARBA" id="ARBA00004651"/>
    </source>
</evidence>
<feature type="transmembrane region" description="Helical" evidence="20">
    <location>
        <begin position="94"/>
        <end position="113"/>
    </location>
</feature>
<dbReference type="OrthoDB" id="9799199at2"/>
<evidence type="ECO:0000256" key="13">
    <source>
        <dbReference type="ARBA" id="ARBA00022989"/>
    </source>
</evidence>
<evidence type="ECO:0000256" key="19">
    <source>
        <dbReference type="SAM" id="MobiDB-lite"/>
    </source>
</evidence>
<protein>
    <recommendedName>
        <fullName evidence="7 18">Phosphatidate cytidylyltransferase</fullName>
        <ecNumber evidence="6 18">2.7.7.41</ecNumber>
    </recommendedName>
</protein>
<comment type="pathway">
    <text evidence="4">Lipid metabolism.</text>
</comment>
<comment type="catalytic activity">
    <reaction evidence="1 18">
        <text>a 1,2-diacyl-sn-glycero-3-phosphate + CTP + H(+) = a CDP-1,2-diacyl-sn-glycerol + diphosphate</text>
        <dbReference type="Rhea" id="RHEA:16229"/>
        <dbReference type="ChEBI" id="CHEBI:15378"/>
        <dbReference type="ChEBI" id="CHEBI:33019"/>
        <dbReference type="ChEBI" id="CHEBI:37563"/>
        <dbReference type="ChEBI" id="CHEBI:58332"/>
        <dbReference type="ChEBI" id="CHEBI:58608"/>
        <dbReference type="EC" id="2.7.7.41"/>
    </reaction>
</comment>
<evidence type="ECO:0000256" key="17">
    <source>
        <dbReference type="ARBA" id="ARBA00023264"/>
    </source>
</evidence>
<comment type="pathway">
    <text evidence="3 18">Phospholipid metabolism; CDP-diacylglycerol biosynthesis; CDP-diacylglycerol from sn-glycerol 3-phosphate: step 3/3.</text>
</comment>
<name>A0A4Y9G0R0_9MICO</name>
<sequence length="370" mass="38892">MSDVPEAEGAAADASRRPAAPHGAEQPSLVTPPVSAPPEVKHESLPAASRVDHAAELQARIRAARSEFEMHAAHARDQFDEANERIKARTGRDLLVAIAIGLAIGVITVSSLVFVKWTFTIFAAAAAVLSVFELSRALQAGGRRIDLVPQLAAVALLLVSGYAGDLWLHWSMLFASIALVIVWRLMAQMAAQDGRVYADVLADVAVGAFVTLYVPFLASLALVLLREPGGEWWVLAFIAVVVVADTGAYAAGLAFGRTPMAPRISPNKTWEGFAGAVLASLVAGALLAHFMLGLPWWSGLIFGAVVMGTATAGDLSESMVKRDLGIKDMSSWLPGHGGVLDRLDSILPSVTAALILHHLLAPLGASGVTP</sequence>
<keyword evidence="9" id="KW-0444">Lipid biosynthesis</keyword>
<evidence type="ECO:0000256" key="8">
    <source>
        <dbReference type="ARBA" id="ARBA00022475"/>
    </source>
</evidence>
<evidence type="ECO:0000256" key="7">
    <source>
        <dbReference type="ARBA" id="ARBA00019373"/>
    </source>
</evidence>
<dbReference type="Pfam" id="PF01148">
    <property type="entry name" value="CTP_transf_1"/>
    <property type="match status" value="1"/>
</dbReference>
<dbReference type="AlphaFoldDB" id="A0A4Y9G0R0"/>
<evidence type="ECO:0000256" key="20">
    <source>
        <dbReference type="SAM" id="Phobius"/>
    </source>
</evidence>
<feature type="transmembrane region" description="Helical" evidence="20">
    <location>
        <begin position="232"/>
        <end position="251"/>
    </location>
</feature>
<keyword evidence="8" id="KW-1003">Cell membrane</keyword>
<keyword evidence="11 18" id="KW-0812">Transmembrane</keyword>
<evidence type="ECO:0000256" key="14">
    <source>
        <dbReference type="ARBA" id="ARBA00023098"/>
    </source>
</evidence>
<keyword evidence="16" id="KW-0594">Phospholipid biosynthesis</keyword>
<dbReference type="PANTHER" id="PTHR46382">
    <property type="entry name" value="PHOSPHATIDATE CYTIDYLYLTRANSFERASE"/>
    <property type="match status" value="1"/>
</dbReference>
<evidence type="ECO:0000256" key="1">
    <source>
        <dbReference type="ARBA" id="ARBA00001698"/>
    </source>
</evidence>
<keyword evidence="12 18" id="KW-0548">Nucleotidyltransferase</keyword>
<feature type="transmembrane region" description="Helical" evidence="20">
    <location>
        <begin position="272"/>
        <end position="290"/>
    </location>
</feature>
<feature type="compositionally biased region" description="Basic and acidic residues" evidence="19">
    <location>
        <begin position="39"/>
        <end position="48"/>
    </location>
</feature>
<evidence type="ECO:0000256" key="3">
    <source>
        <dbReference type="ARBA" id="ARBA00005119"/>
    </source>
</evidence>
<gene>
    <name evidence="21" type="ORF">E4U02_00500</name>
</gene>
<feature type="compositionally biased region" description="Low complexity" evidence="19">
    <location>
        <begin position="7"/>
        <end position="21"/>
    </location>
</feature>
<feature type="transmembrane region" description="Helical" evidence="20">
    <location>
        <begin position="147"/>
        <end position="164"/>
    </location>
</feature>
<keyword evidence="22" id="KW-1185">Reference proteome</keyword>
<evidence type="ECO:0000313" key="22">
    <source>
        <dbReference type="Proteomes" id="UP000298358"/>
    </source>
</evidence>
<feature type="transmembrane region" description="Helical" evidence="20">
    <location>
        <begin position="199"/>
        <end position="226"/>
    </location>
</feature>
<evidence type="ECO:0000256" key="15">
    <source>
        <dbReference type="ARBA" id="ARBA00023136"/>
    </source>
</evidence>
<dbReference type="PROSITE" id="PS01315">
    <property type="entry name" value="CDS"/>
    <property type="match status" value="1"/>
</dbReference>
<evidence type="ECO:0000256" key="10">
    <source>
        <dbReference type="ARBA" id="ARBA00022679"/>
    </source>
</evidence>
<dbReference type="EMBL" id="SPQB01000001">
    <property type="protein sequence ID" value="TFU34625.1"/>
    <property type="molecule type" value="Genomic_DNA"/>
</dbReference>
<evidence type="ECO:0000256" key="18">
    <source>
        <dbReference type="RuleBase" id="RU003938"/>
    </source>
</evidence>
<keyword evidence="15 20" id="KW-0472">Membrane</keyword>
<keyword evidence="14" id="KW-0443">Lipid metabolism</keyword>
<evidence type="ECO:0000256" key="4">
    <source>
        <dbReference type="ARBA" id="ARBA00005189"/>
    </source>
</evidence>
<comment type="caution">
    <text evidence="21">The sequence shown here is derived from an EMBL/GenBank/DDBJ whole genome shotgun (WGS) entry which is preliminary data.</text>
</comment>
<evidence type="ECO:0000256" key="11">
    <source>
        <dbReference type="ARBA" id="ARBA00022692"/>
    </source>
</evidence>
<dbReference type="InterPro" id="IPR000374">
    <property type="entry name" value="PC_trans"/>
</dbReference>
<proteinExistence type="inferred from homology"/>
<keyword evidence="13 20" id="KW-1133">Transmembrane helix</keyword>
<comment type="similarity">
    <text evidence="5 18">Belongs to the CDS family.</text>
</comment>
<comment type="subcellular location">
    <subcellularLocation>
        <location evidence="2">Cell membrane</location>
        <topology evidence="2">Multi-pass membrane protein</topology>
    </subcellularLocation>
</comment>
<dbReference type="Proteomes" id="UP000298358">
    <property type="component" value="Unassembled WGS sequence"/>
</dbReference>
<dbReference type="GO" id="GO:0005886">
    <property type="term" value="C:plasma membrane"/>
    <property type="evidence" value="ECO:0007669"/>
    <property type="project" value="UniProtKB-SubCell"/>
</dbReference>
<dbReference type="PANTHER" id="PTHR46382:SF1">
    <property type="entry name" value="PHOSPHATIDATE CYTIDYLYLTRANSFERASE"/>
    <property type="match status" value="1"/>
</dbReference>
<dbReference type="UniPathway" id="UPA00557">
    <property type="reaction ID" value="UER00614"/>
</dbReference>
<organism evidence="21 22">
    <name type="scientific">Microbacterium paludicola</name>
    <dbReference type="NCBI Taxonomy" id="300019"/>
    <lineage>
        <taxon>Bacteria</taxon>
        <taxon>Bacillati</taxon>
        <taxon>Actinomycetota</taxon>
        <taxon>Actinomycetes</taxon>
        <taxon>Micrococcales</taxon>
        <taxon>Microbacteriaceae</taxon>
        <taxon>Microbacterium</taxon>
    </lineage>
</organism>
<dbReference type="EC" id="2.7.7.41" evidence="6 18"/>
<evidence type="ECO:0000256" key="12">
    <source>
        <dbReference type="ARBA" id="ARBA00022695"/>
    </source>
</evidence>
<feature type="region of interest" description="Disordered" evidence="19">
    <location>
        <begin position="1"/>
        <end position="48"/>
    </location>
</feature>
<feature type="transmembrane region" description="Helical" evidence="20">
    <location>
        <begin position="119"/>
        <end position="135"/>
    </location>
</feature>
<keyword evidence="10 18" id="KW-0808">Transferase</keyword>
<accession>A0A4Y9G0R0</accession>
<dbReference type="GO" id="GO:0016024">
    <property type="term" value="P:CDP-diacylglycerol biosynthetic process"/>
    <property type="evidence" value="ECO:0007669"/>
    <property type="project" value="UniProtKB-UniPathway"/>
</dbReference>
<dbReference type="GO" id="GO:0004605">
    <property type="term" value="F:phosphatidate cytidylyltransferase activity"/>
    <property type="evidence" value="ECO:0007669"/>
    <property type="project" value="UniProtKB-EC"/>
</dbReference>
<feature type="transmembrane region" description="Helical" evidence="20">
    <location>
        <begin position="170"/>
        <end position="187"/>
    </location>
</feature>
<evidence type="ECO:0000256" key="6">
    <source>
        <dbReference type="ARBA" id="ARBA00012487"/>
    </source>
</evidence>
<reference evidence="21 22" key="1">
    <citation type="submission" date="2019-03" db="EMBL/GenBank/DDBJ databases">
        <title>Diversity of the mouse oral microbiome.</title>
        <authorList>
            <person name="Joseph S."/>
            <person name="Aduse-Opoku J."/>
            <person name="Curtis M."/>
            <person name="Wade W."/>
            <person name="Hashim A."/>
        </authorList>
    </citation>
    <scope>NUCLEOTIDE SEQUENCE [LARGE SCALE GENOMIC DNA]</scope>
    <source>
        <strain evidence="21 22">P1012</strain>
    </source>
</reference>
<evidence type="ECO:0000313" key="21">
    <source>
        <dbReference type="EMBL" id="TFU34625.1"/>
    </source>
</evidence>
<evidence type="ECO:0000256" key="5">
    <source>
        <dbReference type="ARBA" id="ARBA00010185"/>
    </source>
</evidence>
<evidence type="ECO:0000256" key="9">
    <source>
        <dbReference type="ARBA" id="ARBA00022516"/>
    </source>
</evidence>
<keyword evidence="17" id="KW-1208">Phospholipid metabolism</keyword>
<dbReference type="RefSeq" id="WP_135112080.1">
    <property type="nucleotide sequence ID" value="NZ_JADGLL010000001.1"/>
</dbReference>